<evidence type="ECO:0000256" key="1">
    <source>
        <dbReference type="ARBA" id="ARBA00001917"/>
    </source>
</evidence>
<dbReference type="Pfam" id="PF01243">
    <property type="entry name" value="PNPOx_N"/>
    <property type="match status" value="1"/>
</dbReference>
<dbReference type="Proteomes" id="UP000641206">
    <property type="component" value="Unassembled WGS sequence"/>
</dbReference>
<dbReference type="SUPFAM" id="SSF50475">
    <property type="entry name" value="FMN-binding split barrel"/>
    <property type="match status" value="1"/>
</dbReference>
<feature type="coiled-coil region" evidence="6">
    <location>
        <begin position="142"/>
        <end position="170"/>
    </location>
</feature>
<evidence type="ECO:0000256" key="6">
    <source>
        <dbReference type="SAM" id="Coils"/>
    </source>
</evidence>
<keyword evidence="6" id="KW-0175">Coiled coil</keyword>
<gene>
    <name evidence="9" type="primary">pdxH</name>
    <name evidence="9" type="ORF">GCM10011346_41550</name>
</gene>
<evidence type="ECO:0000259" key="7">
    <source>
        <dbReference type="Pfam" id="PF01243"/>
    </source>
</evidence>
<keyword evidence="10" id="KW-1185">Reference proteome</keyword>
<accession>A0ABQ2P081</accession>
<evidence type="ECO:0000256" key="2">
    <source>
        <dbReference type="ARBA" id="ARBA00007301"/>
    </source>
</evidence>
<feature type="domain" description="Pyridoxine 5'-phosphate oxidase dimerisation C-terminal" evidence="8">
    <location>
        <begin position="178"/>
        <end position="217"/>
    </location>
</feature>
<comment type="cofactor">
    <cofactor evidence="1">
        <name>FMN</name>
        <dbReference type="ChEBI" id="CHEBI:58210"/>
    </cofactor>
</comment>
<keyword evidence="3" id="KW-0285">Flavoprotein</keyword>
<evidence type="ECO:0000256" key="3">
    <source>
        <dbReference type="ARBA" id="ARBA00022630"/>
    </source>
</evidence>
<dbReference type="InterPro" id="IPR019576">
    <property type="entry name" value="Pyridoxamine_oxidase_dimer_C"/>
</dbReference>
<dbReference type="InterPro" id="IPR012349">
    <property type="entry name" value="Split_barrel_FMN-bd"/>
</dbReference>
<dbReference type="EMBL" id="BMLW01000013">
    <property type="protein sequence ID" value="GGP15060.1"/>
    <property type="molecule type" value="Genomic_DNA"/>
</dbReference>
<dbReference type="PANTHER" id="PTHR10851:SF0">
    <property type="entry name" value="PYRIDOXINE-5'-PHOSPHATE OXIDASE"/>
    <property type="match status" value="1"/>
</dbReference>
<reference evidence="10" key="1">
    <citation type="journal article" date="2019" name="Int. J. Syst. Evol. Microbiol.">
        <title>The Global Catalogue of Microorganisms (GCM) 10K type strain sequencing project: providing services to taxonomists for standard genome sequencing and annotation.</title>
        <authorList>
            <consortium name="The Broad Institute Genomics Platform"/>
            <consortium name="The Broad Institute Genome Sequencing Center for Infectious Disease"/>
            <person name="Wu L."/>
            <person name="Ma J."/>
        </authorList>
    </citation>
    <scope>NUCLEOTIDE SEQUENCE [LARGE SCALE GENOMIC DNA]</scope>
    <source>
        <strain evidence="10">CGMCC 1.7693</strain>
    </source>
</reference>
<dbReference type="PROSITE" id="PS01064">
    <property type="entry name" value="PYRIDOX_OXIDASE"/>
    <property type="match status" value="1"/>
</dbReference>
<dbReference type="InterPro" id="IPR000659">
    <property type="entry name" value="Pyridox_Oxase"/>
</dbReference>
<evidence type="ECO:0000259" key="8">
    <source>
        <dbReference type="Pfam" id="PF10590"/>
    </source>
</evidence>
<organism evidence="9 10">
    <name type="scientific">Oceanobacillus neutriphilus</name>
    <dbReference type="NCBI Taxonomy" id="531815"/>
    <lineage>
        <taxon>Bacteria</taxon>
        <taxon>Bacillati</taxon>
        <taxon>Bacillota</taxon>
        <taxon>Bacilli</taxon>
        <taxon>Bacillales</taxon>
        <taxon>Bacillaceae</taxon>
        <taxon>Oceanobacillus</taxon>
    </lineage>
</organism>
<dbReference type="InterPro" id="IPR019740">
    <property type="entry name" value="Pyridox_Oxase_CS"/>
</dbReference>
<feature type="domain" description="Pyridoxamine 5'-phosphate oxidase N-terminal" evidence="7">
    <location>
        <begin position="41"/>
        <end position="152"/>
    </location>
</feature>
<proteinExistence type="inferred from homology"/>
<dbReference type="NCBIfam" id="NF004231">
    <property type="entry name" value="PRK05679.1"/>
    <property type="match status" value="1"/>
</dbReference>
<evidence type="ECO:0000313" key="9">
    <source>
        <dbReference type="EMBL" id="GGP15060.1"/>
    </source>
</evidence>
<dbReference type="RefSeq" id="WP_188736748.1">
    <property type="nucleotide sequence ID" value="NZ_BMLW01000013.1"/>
</dbReference>
<dbReference type="InterPro" id="IPR011576">
    <property type="entry name" value="Pyridox_Oxase_N"/>
</dbReference>
<name>A0ABQ2P081_9BACI</name>
<dbReference type="Gene3D" id="2.30.110.10">
    <property type="entry name" value="Electron Transport, Fmn-binding Protein, Chain A"/>
    <property type="match status" value="1"/>
</dbReference>
<keyword evidence="4" id="KW-0288">FMN</keyword>
<evidence type="ECO:0000256" key="5">
    <source>
        <dbReference type="ARBA" id="ARBA00023002"/>
    </source>
</evidence>
<dbReference type="PANTHER" id="PTHR10851">
    <property type="entry name" value="PYRIDOXINE-5-PHOSPHATE OXIDASE"/>
    <property type="match status" value="1"/>
</dbReference>
<comment type="caution">
    <text evidence="9">The sequence shown here is derived from an EMBL/GenBank/DDBJ whole genome shotgun (WGS) entry which is preliminary data.</text>
</comment>
<dbReference type="Pfam" id="PF10590">
    <property type="entry name" value="PNP_phzG_C"/>
    <property type="match status" value="1"/>
</dbReference>
<dbReference type="PIRSF" id="PIRSF000190">
    <property type="entry name" value="Pyd_amn-ph_oxd"/>
    <property type="match status" value="1"/>
</dbReference>
<comment type="similarity">
    <text evidence="2">Belongs to the pyridoxamine 5'-phosphate oxidase family.</text>
</comment>
<evidence type="ECO:0000256" key="4">
    <source>
        <dbReference type="ARBA" id="ARBA00022643"/>
    </source>
</evidence>
<evidence type="ECO:0000313" key="10">
    <source>
        <dbReference type="Proteomes" id="UP000641206"/>
    </source>
</evidence>
<keyword evidence="5" id="KW-0560">Oxidoreductase</keyword>
<protein>
    <submittedName>
        <fullName evidence="9">Pyridoxamine 5'-phosphate oxidase</fullName>
    </submittedName>
</protein>
<sequence length="217" mass="24586">MNKAIREQIIQAKTILGESKGLDITNTPVTPHELFGSWFQTAVEKHVPNPHAMTVSTVDVNGYPDSRILILKDLDEAGWYFASSSESEKGKHLQANPHAALNFYWPILGKQIRIKGSVEKMDPESNARDFLKRGTVARAIALLGKQSEVLEKQEELDEALKEEVSELEKNPNTVSSAWTQYRVAASEVEFWQAADSRKHSRLRYQLDNGWKKSLLWP</sequence>